<protein>
    <submittedName>
        <fullName evidence="1">Uncharacterized protein</fullName>
    </submittedName>
</protein>
<evidence type="ECO:0000313" key="1">
    <source>
        <dbReference type="EMBL" id="KAK3078524.1"/>
    </source>
</evidence>
<name>A0ACC3DPF0_9PEZI</name>
<dbReference type="Proteomes" id="UP001186974">
    <property type="component" value="Unassembled WGS sequence"/>
</dbReference>
<evidence type="ECO:0000313" key="2">
    <source>
        <dbReference type="Proteomes" id="UP001186974"/>
    </source>
</evidence>
<comment type="caution">
    <text evidence="1">The sequence shown here is derived from an EMBL/GenBank/DDBJ whole genome shotgun (WGS) entry which is preliminary data.</text>
</comment>
<dbReference type="EMBL" id="JAWDJW010001823">
    <property type="protein sequence ID" value="KAK3078524.1"/>
    <property type="molecule type" value="Genomic_DNA"/>
</dbReference>
<sequence length="184" mass="20696">MNLDFGSIDPKSFMEMFPVTIPLAAIDHKVLVHDQVISIPAPSDTIEYSRERPSYEASNPLPLNQFAPTGRAPLGSIVHARSGNKANNSNVGFFVRHTDEYPWLQSFLTVQRLREMFQNDWSSDYKVERCEFPNILAVHFLILDFLDGGIASSSRVDGLGKDIGEYLRSKEVDIPVKSLSRGRI</sequence>
<reference evidence="1" key="1">
    <citation type="submission" date="2024-09" db="EMBL/GenBank/DDBJ databases">
        <title>Black Yeasts Isolated from many extreme environments.</title>
        <authorList>
            <person name="Coleine C."/>
            <person name="Stajich J.E."/>
            <person name="Selbmann L."/>
        </authorList>
    </citation>
    <scope>NUCLEOTIDE SEQUENCE</scope>
    <source>
        <strain evidence="1">CCFEE 5737</strain>
    </source>
</reference>
<keyword evidence="2" id="KW-1185">Reference proteome</keyword>
<accession>A0ACC3DPF0</accession>
<proteinExistence type="predicted"/>
<organism evidence="1 2">
    <name type="scientific">Coniosporium uncinatum</name>
    <dbReference type="NCBI Taxonomy" id="93489"/>
    <lineage>
        <taxon>Eukaryota</taxon>
        <taxon>Fungi</taxon>
        <taxon>Dikarya</taxon>
        <taxon>Ascomycota</taxon>
        <taxon>Pezizomycotina</taxon>
        <taxon>Dothideomycetes</taxon>
        <taxon>Dothideomycetes incertae sedis</taxon>
        <taxon>Coniosporium</taxon>
    </lineage>
</organism>
<gene>
    <name evidence="1" type="ORF">LTS18_007290</name>
</gene>